<dbReference type="SUPFAM" id="SSF51338">
    <property type="entry name" value="Composite domain of metallo-dependent hydrolases"/>
    <property type="match status" value="1"/>
</dbReference>
<evidence type="ECO:0000259" key="1">
    <source>
        <dbReference type="Pfam" id="PF01979"/>
    </source>
</evidence>
<dbReference type="CDD" id="cd01299">
    <property type="entry name" value="Met_dep_hydrolase_A"/>
    <property type="match status" value="1"/>
</dbReference>
<sequence>MKGQRLLIGATIIDGRGGPPRLDEAVLLDGHKISGVGRRDLLGRTAPDADILDLSGLYLTPGFINVHEHVFNKRQKGTAADYARANPDIQKFLGIRNAISSLSEGITTIRDAGSMGYLGVDIRDAFKGDIFVGPRIQAVSQGLTVTGGYVHQLFLEVDSIVEVRKAVGAMIKRNVDWVKCMASIEWSRAEGEPISAVNMSMEIMREAFAIAHHHGKRCMVHAVCNESIENALNAGVDTIEHGVMLDEPTAERMARAGVWLVPTLSSFREKCNDWGRGPGPMRHGALMRPYHDKSVRAAHSLGVKMAYGSDNFGNLVDEMRGLYELGLSLSECLVLATRNGAELLNIADRVGTIEEGKLADLVVLGSNPLSAPEAFSDIRFVFRDGRRINPTDLPI</sequence>
<dbReference type="Proteomes" id="UP001179614">
    <property type="component" value="Chromosome"/>
</dbReference>
<evidence type="ECO:0000313" key="2">
    <source>
        <dbReference type="EMBL" id="WBL77833.1"/>
    </source>
</evidence>
<dbReference type="InterPro" id="IPR032466">
    <property type="entry name" value="Metal_Hydrolase"/>
</dbReference>
<keyword evidence="3" id="KW-1185">Reference proteome</keyword>
<dbReference type="Pfam" id="PF01979">
    <property type="entry name" value="Amidohydro_1"/>
    <property type="match status" value="1"/>
</dbReference>
<accession>A0ABY7MHJ5</accession>
<dbReference type="InterPro" id="IPR051781">
    <property type="entry name" value="Metallo-dep_Hydrolase"/>
</dbReference>
<proteinExistence type="predicted"/>
<feature type="domain" description="Amidohydrolase-related" evidence="1">
    <location>
        <begin position="58"/>
        <end position="386"/>
    </location>
</feature>
<organism evidence="2 3">
    <name type="scientific">Bradyrhizobium xenonodulans</name>
    <dbReference type="NCBI Taxonomy" id="2736875"/>
    <lineage>
        <taxon>Bacteria</taxon>
        <taxon>Pseudomonadati</taxon>
        <taxon>Pseudomonadota</taxon>
        <taxon>Alphaproteobacteria</taxon>
        <taxon>Hyphomicrobiales</taxon>
        <taxon>Nitrobacteraceae</taxon>
        <taxon>Bradyrhizobium</taxon>
    </lineage>
</organism>
<dbReference type="Gene3D" id="3.20.20.140">
    <property type="entry name" value="Metal-dependent hydrolases"/>
    <property type="match status" value="1"/>
</dbReference>
<protein>
    <submittedName>
        <fullName evidence="2">Amidohydrolase family protein</fullName>
    </submittedName>
</protein>
<reference evidence="2" key="1">
    <citation type="submission" date="2021-12" db="EMBL/GenBank/DDBJ databases">
        <title>Bradyrhizobium xenonodulans sp. nov.</title>
        <authorList>
            <person name="Claassens R."/>
            <person name="Venter S.N."/>
            <person name="Beukes C.W."/>
            <person name="Stepkowski T."/>
            <person name="Steenkamp E.T."/>
        </authorList>
    </citation>
    <scope>NUCLEOTIDE SEQUENCE</scope>
    <source>
        <strain evidence="2">14AB</strain>
    </source>
</reference>
<dbReference type="SUPFAM" id="SSF51556">
    <property type="entry name" value="Metallo-dependent hydrolases"/>
    <property type="match status" value="1"/>
</dbReference>
<dbReference type="PANTHER" id="PTHR43135:SF3">
    <property type="entry name" value="ALPHA-D-RIBOSE 1-METHYLPHOSPHONATE 5-TRIPHOSPHATE DIPHOSPHATASE"/>
    <property type="match status" value="1"/>
</dbReference>
<evidence type="ECO:0000313" key="3">
    <source>
        <dbReference type="Proteomes" id="UP001179614"/>
    </source>
</evidence>
<gene>
    <name evidence="2" type="ORF">I3J27_33320</name>
</gene>
<dbReference type="Gene3D" id="2.30.40.10">
    <property type="entry name" value="Urease, subunit C, domain 1"/>
    <property type="match status" value="1"/>
</dbReference>
<dbReference type="RefSeq" id="WP_270163125.1">
    <property type="nucleotide sequence ID" value="NZ_CP089391.1"/>
</dbReference>
<dbReference type="InterPro" id="IPR006680">
    <property type="entry name" value="Amidohydro-rel"/>
</dbReference>
<dbReference type="EMBL" id="CP089391">
    <property type="protein sequence ID" value="WBL77833.1"/>
    <property type="molecule type" value="Genomic_DNA"/>
</dbReference>
<dbReference type="InterPro" id="IPR057744">
    <property type="entry name" value="OTAase-like"/>
</dbReference>
<name>A0ABY7MHJ5_9BRAD</name>
<dbReference type="PANTHER" id="PTHR43135">
    <property type="entry name" value="ALPHA-D-RIBOSE 1-METHYLPHOSPHONATE 5-TRIPHOSPHATE DIPHOSPHATASE"/>
    <property type="match status" value="1"/>
</dbReference>
<dbReference type="InterPro" id="IPR011059">
    <property type="entry name" value="Metal-dep_hydrolase_composite"/>
</dbReference>